<accession>A0A257SL53</accession>
<gene>
    <name evidence="1" type="ORF">B7Z70_12660</name>
</gene>
<proteinExistence type="predicted"/>
<feature type="non-terminal residue" evidence="1">
    <location>
        <position position="64"/>
    </location>
</feature>
<reference evidence="1 2" key="1">
    <citation type="submission" date="2017-03" db="EMBL/GenBank/DDBJ databases">
        <title>Lifting the veil on microbial sulfur biogeochemistry in mining wastewaters.</title>
        <authorList>
            <person name="Kantor R.S."/>
            <person name="Colenbrander Nelson T."/>
            <person name="Marshall S."/>
            <person name="Bennett D."/>
            <person name="Apte S."/>
            <person name="Camacho D."/>
            <person name="Thomas B.C."/>
            <person name="Warren L.A."/>
            <person name="Banfield J.F."/>
        </authorList>
    </citation>
    <scope>NUCLEOTIDE SEQUENCE [LARGE SCALE GENOMIC DNA]</scope>
    <source>
        <strain evidence="1">21-59-9</strain>
    </source>
</reference>
<dbReference type="AlphaFoldDB" id="A0A257SL53"/>
<organism evidence="1 2">
    <name type="scientific">Acidithiobacillus ferrivorans</name>
    <dbReference type="NCBI Taxonomy" id="160808"/>
    <lineage>
        <taxon>Bacteria</taxon>
        <taxon>Pseudomonadati</taxon>
        <taxon>Pseudomonadota</taxon>
        <taxon>Acidithiobacillia</taxon>
        <taxon>Acidithiobacillales</taxon>
        <taxon>Acidithiobacillaceae</taxon>
        <taxon>Acidithiobacillus</taxon>
    </lineage>
</organism>
<sequence length="64" mass="7040">MAIEALLSLALSGSRNRRGSPRIMAWHSEEGFTRSSDDPDVVPQTTPERCLNVQKALQPTTSQT</sequence>
<protein>
    <submittedName>
        <fullName evidence="1">Uncharacterized protein</fullName>
    </submittedName>
</protein>
<dbReference type="Proteomes" id="UP000216779">
    <property type="component" value="Unassembled WGS sequence"/>
</dbReference>
<dbReference type="EMBL" id="NCBC01000631">
    <property type="protein sequence ID" value="OYV73912.1"/>
    <property type="molecule type" value="Genomic_DNA"/>
</dbReference>
<evidence type="ECO:0000313" key="2">
    <source>
        <dbReference type="Proteomes" id="UP000216779"/>
    </source>
</evidence>
<evidence type="ECO:0000313" key="1">
    <source>
        <dbReference type="EMBL" id="OYV73912.1"/>
    </source>
</evidence>
<name>A0A257SL53_9PROT</name>
<comment type="caution">
    <text evidence="1">The sequence shown here is derived from an EMBL/GenBank/DDBJ whole genome shotgun (WGS) entry which is preliminary data.</text>
</comment>